<dbReference type="InterPro" id="IPR012947">
    <property type="entry name" value="tRNA_SAD"/>
</dbReference>
<dbReference type="InterPro" id="IPR036621">
    <property type="entry name" value="Anticodon-bd_dom_sf"/>
</dbReference>
<evidence type="ECO:0000313" key="16">
    <source>
        <dbReference type="Proteomes" id="UP000830055"/>
    </source>
</evidence>
<keyword evidence="16" id="KW-1185">Reference proteome</keyword>
<dbReference type="Gene3D" id="3.30.980.10">
    <property type="entry name" value="Threonyl-trna Synthetase, Chain A, domain 2"/>
    <property type="match status" value="1"/>
</dbReference>
<dbReference type="PRINTS" id="PR01047">
    <property type="entry name" value="TRNASYNTHTHR"/>
</dbReference>
<keyword evidence="8 13" id="KW-0067">ATP-binding</keyword>
<keyword evidence="2 13" id="KW-0963">Cytoplasm</keyword>
<evidence type="ECO:0000313" key="15">
    <source>
        <dbReference type="EMBL" id="BDD87727.1"/>
    </source>
</evidence>
<dbReference type="InterPro" id="IPR047246">
    <property type="entry name" value="ThrRS_anticodon"/>
</dbReference>
<feature type="binding site" evidence="13">
    <location>
        <position position="490"/>
    </location>
    <ligand>
        <name>Zn(2+)</name>
        <dbReference type="ChEBI" id="CHEBI:29105"/>
        <note>catalytic</note>
    </ligand>
</feature>
<dbReference type="InterPro" id="IPR002314">
    <property type="entry name" value="aa-tRNA-synt_IIb"/>
</dbReference>
<dbReference type="NCBIfam" id="TIGR00418">
    <property type="entry name" value="thrS"/>
    <property type="match status" value="1"/>
</dbReference>
<comment type="catalytic activity">
    <reaction evidence="12 13">
        <text>tRNA(Thr) + L-threonine + ATP = L-threonyl-tRNA(Thr) + AMP + diphosphate + H(+)</text>
        <dbReference type="Rhea" id="RHEA:24624"/>
        <dbReference type="Rhea" id="RHEA-COMP:9670"/>
        <dbReference type="Rhea" id="RHEA-COMP:9704"/>
        <dbReference type="ChEBI" id="CHEBI:15378"/>
        <dbReference type="ChEBI" id="CHEBI:30616"/>
        <dbReference type="ChEBI" id="CHEBI:33019"/>
        <dbReference type="ChEBI" id="CHEBI:57926"/>
        <dbReference type="ChEBI" id="CHEBI:78442"/>
        <dbReference type="ChEBI" id="CHEBI:78534"/>
        <dbReference type="ChEBI" id="CHEBI:456215"/>
        <dbReference type="EC" id="6.1.1.3"/>
    </reaction>
</comment>
<dbReference type="CDD" id="cd00771">
    <property type="entry name" value="ThrRS_core"/>
    <property type="match status" value="1"/>
</dbReference>
<dbReference type="GO" id="GO:0016874">
    <property type="term" value="F:ligase activity"/>
    <property type="evidence" value="ECO:0007669"/>
    <property type="project" value="UniProtKB-KW"/>
</dbReference>
<dbReference type="InterPro" id="IPR002320">
    <property type="entry name" value="Thr-tRNA-ligase_IIa"/>
</dbReference>
<dbReference type="HAMAP" id="MF_00184">
    <property type="entry name" value="Thr_tRNA_synth"/>
    <property type="match status" value="1"/>
</dbReference>
<comment type="caution">
    <text evidence="13">Lacks conserved residue(s) required for the propagation of feature annotation.</text>
</comment>
<name>A0ABN6M476_9BACT</name>
<evidence type="ECO:0000259" key="14">
    <source>
        <dbReference type="PROSITE" id="PS50862"/>
    </source>
</evidence>
<feature type="binding site" evidence="13">
    <location>
        <position position="313"/>
    </location>
    <ligand>
        <name>Zn(2+)</name>
        <dbReference type="ChEBI" id="CHEBI:29105"/>
        <note>catalytic</note>
    </ligand>
</feature>
<dbReference type="InterPro" id="IPR018163">
    <property type="entry name" value="Thr/Ala-tRNA-synth_IIc_edit"/>
</dbReference>
<evidence type="ECO:0000256" key="9">
    <source>
        <dbReference type="ARBA" id="ARBA00022884"/>
    </source>
</evidence>
<evidence type="ECO:0000256" key="7">
    <source>
        <dbReference type="ARBA" id="ARBA00022833"/>
    </source>
</evidence>
<evidence type="ECO:0000256" key="12">
    <source>
        <dbReference type="ARBA" id="ARBA00049515"/>
    </source>
</evidence>
<dbReference type="SMART" id="SM00863">
    <property type="entry name" value="tRNA_SAD"/>
    <property type="match status" value="1"/>
</dbReference>
<evidence type="ECO:0000256" key="6">
    <source>
        <dbReference type="ARBA" id="ARBA00022741"/>
    </source>
</evidence>
<dbReference type="PANTHER" id="PTHR11451">
    <property type="entry name" value="THREONINE-TRNA LIGASE"/>
    <property type="match status" value="1"/>
</dbReference>
<evidence type="ECO:0000256" key="5">
    <source>
        <dbReference type="ARBA" id="ARBA00022723"/>
    </source>
</evidence>
<dbReference type="Pfam" id="PF07973">
    <property type="entry name" value="tRNA_SAD"/>
    <property type="match status" value="1"/>
</dbReference>
<dbReference type="Gene3D" id="3.30.930.10">
    <property type="entry name" value="Bira Bifunctional Protein, Domain 2"/>
    <property type="match status" value="1"/>
</dbReference>
<dbReference type="Proteomes" id="UP000830055">
    <property type="component" value="Chromosome"/>
</dbReference>
<reference evidence="15 16" key="1">
    <citation type="submission" date="2022-01" db="EMBL/GenBank/DDBJ databases">
        <title>Desulfofustis limnae sp. nov., a novel mesophilic sulfate-reducing bacterium isolated from marsh soil.</title>
        <authorList>
            <person name="Watanabe M."/>
            <person name="Takahashi A."/>
            <person name="Kojima H."/>
            <person name="Fukui M."/>
        </authorList>
    </citation>
    <scope>NUCLEOTIDE SEQUENCE [LARGE SCALE GENOMIC DNA]</scope>
    <source>
        <strain evidence="15 16">PPLL</strain>
    </source>
</reference>
<dbReference type="Gene3D" id="3.30.54.20">
    <property type="match status" value="1"/>
</dbReference>
<evidence type="ECO:0000256" key="10">
    <source>
        <dbReference type="ARBA" id="ARBA00022917"/>
    </source>
</evidence>
<keyword evidence="6 13" id="KW-0547">Nucleotide-binding</keyword>
<comment type="similarity">
    <text evidence="1 13">Belongs to the class-II aminoacyl-tRNA synthetase family.</text>
</comment>
<dbReference type="InterPro" id="IPR033728">
    <property type="entry name" value="ThrRS_core"/>
</dbReference>
<dbReference type="Gene3D" id="3.40.50.800">
    <property type="entry name" value="Anticodon-binding domain"/>
    <property type="match status" value="1"/>
</dbReference>
<dbReference type="SUPFAM" id="SSF55681">
    <property type="entry name" value="Class II aaRS and biotin synthetases"/>
    <property type="match status" value="1"/>
</dbReference>
<keyword evidence="10 13" id="KW-0648">Protein biosynthesis</keyword>
<dbReference type="Pfam" id="PF03129">
    <property type="entry name" value="HGTP_anticodon"/>
    <property type="match status" value="1"/>
</dbReference>
<gene>
    <name evidence="13 15" type="primary">thrS</name>
    <name evidence="15" type="ORF">DPPLL_20920</name>
</gene>
<keyword evidence="4 13" id="KW-0436">Ligase</keyword>
<dbReference type="InterPro" id="IPR045864">
    <property type="entry name" value="aa-tRNA-synth_II/BPL/LPL"/>
</dbReference>
<feature type="binding site" evidence="13">
    <location>
        <position position="364"/>
    </location>
    <ligand>
        <name>Zn(2+)</name>
        <dbReference type="ChEBI" id="CHEBI:29105"/>
        <note>catalytic</note>
    </ligand>
</feature>
<evidence type="ECO:0000256" key="1">
    <source>
        <dbReference type="ARBA" id="ARBA00008226"/>
    </source>
</evidence>
<evidence type="ECO:0000256" key="13">
    <source>
        <dbReference type="HAMAP-Rule" id="MF_00184"/>
    </source>
</evidence>
<evidence type="ECO:0000256" key="11">
    <source>
        <dbReference type="ARBA" id="ARBA00023146"/>
    </source>
</evidence>
<dbReference type="CDD" id="cd00860">
    <property type="entry name" value="ThrRS_anticodon"/>
    <property type="match status" value="1"/>
</dbReference>
<dbReference type="Pfam" id="PF00587">
    <property type="entry name" value="tRNA-synt_2b"/>
    <property type="match status" value="1"/>
</dbReference>
<evidence type="ECO:0000256" key="4">
    <source>
        <dbReference type="ARBA" id="ARBA00022598"/>
    </source>
</evidence>
<sequence>MDKLLSGKQRKRTIAAHANGVAVDLSRPLYDNTELTPIQIDSPEALDILRHSTSHVMAEAVRDLFGPGVKVAIGPAIENGFYYDFRRDEPFSPEDFVAIEKRMEEIAAQALPFTRQEKPRQELIERFRDQGEKYKVELLEEIPDDTVSIYRQGDFVDLCRGPHLPDTSWVKHFKLLRVAGAYWRGDEKNDVLQRIYGTVFFDAKELKKYLNDLEEAKKRDHRRLGKELHLFTVNDQIGPGLILWQPKGAQLRRLIEDYWKDEHYRHGYELLYTPHIARQDLWKTSGHLDFYAENMYAGMEIDEVKYQLKPMNCPFHIGVYKSDKRSYREFPIRWAELGTVYRYERAGALHGLLRVRGFTQDDAHIFCREDQLEEEIFNILDLNLHILKTFGFADYDIYLSTRPEKSVGSDEIWEQATKALKHALEKKGLGYTVDPGEGVFYGPKIDIKIKDQLGRSWQCSTIQVDFNLPERFDMTYTGTDNHDHRPIMIHRALMGSLERFVGVLIEHYAGVFPLWFAPVQARILNITDDQADYCERVYQELRKAGVRIEKDLRNEKLNYKIREAQIGKIPYMLIVGDQEKADGTVTVRLRDGKNLPPMTIADFAAKVADECRAGRGI</sequence>
<accession>A0ABN6M476</accession>
<evidence type="ECO:0000256" key="2">
    <source>
        <dbReference type="ARBA" id="ARBA00022490"/>
    </source>
</evidence>
<dbReference type="InterPro" id="IPR006195">
    <property type="entry name" value="aa-tRNA-synth_II"/>
</dbReference>
<evidence type="ECO:0000256" key="8">
    <source>
        <dbReference type="ARBA" id="ARBA00022840"/>
    </source>
</evidence>
<keyword evidence="5 13" id="KW-0479">Metal-binding</keyword>
<dbReference type="SUPFAM" id="SSF52954">
    <property type="entry name" value="Class II aaRS ABD-related"/>
    <property type="match status" value="1"/>
</dbReference>
<keyword evidence="3 13" id="KW-0820">tRNA-binding</keyword>
<dbReference type="PROSITE" id="PS50862">
    <property type="entry name" value="AA_TRNA_LIGASE_II"/>
    <property type="match status" value="1"/>
</dbReference>
<organism evidence="15 16">
    <name type="scientific">Desulfofustis limnaeus</name>
    <dbReference type="NCBI Taxonomy" id="2740163"/>
    <lineage>
        <taxon>Bacteria</taxon>
        <taxon>Pseudomonadati</taxon>
        <taxon>Thermodesulfobacteriota</taxon>
        <taxon>Desulfobulbia</taxon>
        <taxon>Desulfobulbales</taxon>
        <taxon>Desulfocapsaceae</taxon>
        <taxon>Desulfofustis</taxon>
    </lineage>
</organism>
<feature type="domain" description="Aminoacyl-transfer RNA synthetases class-II family profile" evidence="14">
    <location>
        <begin position="251"/>
        <end position="513"/>
    </location>
</feature>
<protein>
    <recommendedName>
        <fullName evidence="13">Threonine--tRNA ligase</fullName>
        <ecNumber evidence="13">6.1.1.3</ecNumber>
    </recommendedName>
    <alternativeName>
        <fullName evidence="13">Threonyl-tRNA synthetase</fullName>
        <shortName evidence="13">ThrRS</shortName>
    </alternativeName>
</protein>
<keyword evidence="9 13" id="KW-0694">RNA-binding</keyword>
<comment type="subunit">
    <text evidence="13">Homodimer.</text>
</comment>
<keyword evidence="11 13" id="KW-0030">Aminoacyl-tRNA synthetase</keyword>
<dbReference type="EMBL" id="AP025516">
    <property type="protein sequence ID" value="BDD87727.1"/>
    <property type="molecule type" value="Genomic_DNA"/>
</dbReference>
<comment type="cofactor">
    <cofactor evidence="13">
        <name>Zn(2+)</name>
        <dbReference type="ChEBI" id="CHEBI:29105"/>
    </cofactor>
    <text evidence="13">Binds 1 zinc ion per subunit.</text>
</comment>
<dbReference type="SUPFAM" id="SSF55186">
    <property type="entry name" value="ThrRS/AlaRS common domain"/>
    <property type="match status" value="1"/>
</dbReference>
<proteinExistence type="inferred from homology"/>
<evidence type="ECO:0000256" key="3">
    <source>
        <dbReference type="ARBA" id="ARBA00022555"/>
    </source>
</evidence>
<keyword evidence="7 13" id="KW-0862">Zinc</keyword>
<comment type="subcellular location">
    <subcellularLocation>
        <location evidence="13">Cytoplasm</location>
    </subcellularLocation>
</comment>
<dbReference type="EC" id="6.1.1.3" evidence="13"/>
<dbReference type="PANTHER" id="PTHR11451:SF44">
    <property type="entry name" value="THREONINE--TRNA LIGASE, CHLOROPLASTIC_MITOCHONDRIAL 2"/>
    <property type="match status" value="1"/>
</dbReference>
<dbReference type="InterPro" id="IPR004154">
    <property type="entry name" value="Anticodon-bd"/>
</dbReference>